<dbReference type="Proteomes" id="UP000324222">
    <property type="component" value="Unassembled WGS sequence"/>
</dbReference>
<sequence>MREQGEREGSRGLLPFSSLLSPPVPSSPHCTGLVTCDDLAWQTFQEEVAIKASLRGASFTLVDITCEVTAAGQRPLDEVPRWCPAIVPPRLPFRVAAPLTPRRLMLSMGI</sequence>
<organism evidence="2 3">
    <name type="scientific">Portunus trituberculatus</name>
    <name type="common">Swimming crab</name>
    <name type="synonym">Neptunus trituberculatus</name>
    <dbReference type="NCBI Taxonomy" id="210409"/>
    <lineage>
        <taxon>Eukaryota</taxon>
        <taxon>Metazoa</taxon>
        <taxon>Ecdysozoa</taxon>
        <taxon>Arthropoda</taxon>
        <taxon>Crustacea</taxon>
        <taxon>Multicrustacea</taxon>
        <taxon>Malacostraca</taxon>
        <taxon>Eumalacostraca</taxon>
        <taxon>Eucarida</taxon>
        <taxon>Decapoda</taxon>
        <taxon>Pleocyemata</taxon>
        <taxon>Brachyura</taxon>
        <taxon>Eubrachyura</taxon>
        <taxon>Portunoidea</taxon>
        <taxon>Portunidae</taxon>
        <taxon>Portuninae</taxon>
        <taxon>Portunus</taxon>
    </lineage>
</organism>
<name>A0A5B7FXN5_PORTR</name>
<gene>
    <name evidence="2" type="ORF">E2C01_043916</name>
</gene>
<dbReference type="AlphaFoldDB" id="A0A5B7FXN5"/>
<proteinExistence type="predicted"/>
<evidence type="ECO:0000313" key="2">
    <source>
        <dbReference type="EMBL" id="MPC50095.1"/>
    </source>
</evidence>
<comment type="caution">
    <text evidence="2">The sequence shown here is derived from an EMBL/GenBank/DDBJ whole genome shotgun (WGS) entry which is preliminary data.</text>
</comment>
<feature type="region of interest" description="Disordered" evidence="1">
    <location>
        <begin position="1"/>
        <end position="24"/>
    </location>
</feature>
<evidence type="ECO:0000256" key="1">
    <source>
        <dbReference type="SAM" id="MobiDB-lite"/>
    </source>
</evidence>
<feature type="compositionally biased region" description="Basic and acidic residues" evidence="1">
    <location>
        <begin position="1"/>
        <end position="10"/>
    </location>
</feature>
<reference evidence="2 3" key="1">
    <citation type="submission" date="2019-05" db="EMBL/GenBank/DDBJ databases">
        <title>Another draft genome of Portunus trituberculatus and its Hox gene families provides insights of decapod evolution.</title>
        <authorList>
            <person name="Jeong J.-H."/>
            <person name="Song I."/>
            <person name="Kim S."/>
            <person name="Choi T."/>
            <person name="Kim D."/>
            <person name="Ryu S."/>
            <person name="Kim W."/>
        </authorList>
    </citation>
    <scope>NUCLEOTIDE SEQUENCE [LARGE SCALE GENOMIC DNA]</scope>
    <source>
        <tissue evidence="2">Muscle</tissue>
    </source>
</reference>
<accession>A0A5B7FXN5</accession>
<protein>
    <submittedName>
        <fullName evidence="2">Uncharacterized protein</fullName>
    </submittedName>
</protein>
<keyword evidence="3" id="KW-1185">Reference proteome</keyword>
<evidence type="ECO:0000313" key="3">
    <source>
        <dbReference type="Proteomes" id="UP000324222"/>
    </source>
</evidence>
<dbReference type="EMBL" id="VSRR010009274">
    <property type="protein sequence ID" value="MPC50095.1"/>
    <property type="molecule type" value="Genomic_DNA"/>
</dbReference>